<dbReference type="SMART" id="SM00481">
    <property type="entry name" value="POLIIIAc"/>
    <property type="match status" value="1"/>
</dbReference>
<protein>
    <recommendedName>
        <fullName evidence="4 13">Error-prone DNA polymerase</fullName>
        <ecNumber evidence="3 13">2.7.7.7</ecNumber>
    </recommendedName>
</protein>
<keyword evidence="10 13" id="KW-0239">DNA-directed DNA polymerase</keyword>
<dbReference type="EC" id="2.7.7.7" evidence="3 13"/>
<dbReference type="KEGG" id="sdf:ACG33_05395"/>
<comment type="similarity">
    <text evidence="2 13">Belongs to the DNA polymerase type-C family. DnaE2 subfamily.</text>
</comment>
<dbReference type="SUPFAM" id="SSF89550">
    <property type="entry name" value="PHP domain-like"/>
    <property type="match status" value="1"/>
</dbReference>
<dbReference type="NCBIfam" id="NF004225">
    <property type="entry name" value="PRK05672.1"/>
    <property type="match status" value="1"/>
</dbReference>
<dbReference type="InterPro" id="IPR004365">
    <property type="entry name" value="NA-bd_OB_tRNA"/>
</dbReference>
<evidence type="ECO:0000256" key="11">
    <source>
        <dbReference type="ARBA" id="ARBA00023204"/>
    </source>
</evidence>
<dbReference type="Proteomes" id="UP000070250">
    <property type="component" value="Chromosome"/>
</dbReference>
<feature type="domain" description="Polymerase/histidinol phosphatase N-terminal" evidence="14">
    <location>
        <begin position="3"/>
        <end position="70"/>
    </location>
</feature>
<dbReference type="OrthoDB" id="9803237at2"/>
<dbReference type="PANTHER" id="PTHR32294">
    <property type="entry name" value="DNA POLYMERASE III SUBUNIT ALPHA"/>
    <property type="match status" value="1"/>
</dbReference>
<dbReference type="Pfam" id="PF14579">
    <property type="entry name" value="HHH_6"/>
    <property type="match status" value="1"/>
</dbReference>
<dbReference type="InterPro" id="IPR040982">
    <property type="entry name" value="DNA_pol3_finger"/>
</dbReference>
<evidence type="ECO:0000256" key="5">
    <source>
        <dbReference type="ARBA" id="ARBA00022490"/>
    </source>
</evidence>
<evidence type="ECO:0000256" key="9">
    <source>
        <dbReference type="ARBA" id="ARBA00022763"/>
    </source>
</evidence>
<dbReference type="InterPro" id="IPR004805">
    <property type="entry name" value="DnaE2/DnaE/PolC"/>
</dbReference>
<dbReference type="HAMAP" id="MF_01902">
    <property type="entry name" value="DNApol_error_prone"/>
    <property type="match status" value="1"/>
</dbReference>
<evidence type="ECO:0000256" key="2">
    <source>
        <dbReference type="ARBA" id="ARBA00007391"/>
    </source>
</evidence>
<dbReference type="Pfam" id="PF17657">
    <property type="entry name" value="DNA_pol3_finger"/>
    <property type="match status" value="1"/>
</dbReference>
<dbReference type="Pfam" id="PF01336">
    <property type="entry name" value="tRNA_anti-codon"/>
    <property type="match status" value="1"/>
</dbReference>
<dbReference type="RefSeq" id="WP_066919352.1">
    <property type="nucleotide sequence ID" value="NZ_CP011971.1"/>
</dbReference>
<dbReference type="Gene3D" id="3.20.20.140">
    <property type="entry name" value="Metal-dependent hydrolases"/>
    <property type="match status" value="1"/>
</dbReference>
<dbReference type="GO" id="GO:0006281">
    <property type="term" value="P:DNA repair"/>
    <property type="evidence" value="ECO:0007669"/>
    <property type="project" value="UniProtKB-UniRule"/>
</dbReference>
<dbReference type="AlphaFoldDB" id="A0A127FAC0"/>
<dbReference type="Pfam" id="PF02811">
    <property type="entry name" value="PHP"/>
    <property type="match status" value="1"/>
</dbReference>
<organism evidence="15 16">
    <name type="scientific">Steroidobacter denitrificans</name>
    <dbReference type="NCBI Taxonomy" id="465721"/>
    <lineage>
        <taxon>Bacteria</taxon>
        <taxon>Pseudomonadati</taxon>
        <taxon>Pseudomonadota</taxon>
        <taxon>Gammaproteobacteria</taxon>
        <taxon>Steroidobacterales</taxon>
        <taxon>Steroidobacteraceae</taxon>
        <taxon>Steroidobacter</taxon>
    </lineage>
</organism>
<evidence type="ECO:0000313" key="16">
    <source>
        <dbReference type="Proteomes" id="UP000070250"/>
    </source>
</evidence>
<evidence type="ECO:0000256" key="3">
    <source>
        <dbReference type="ARBA" id="ARBA00012417"/>
    </source>
</evidence>
<evidence type="ECO:0000256" key="4">
    <source>
        <dbReference type="ARBA" id="ARBA00017273"/>
    </source>
</evidence>
<evidence type="ECO:0000256" key="1">
    <source>
        <dbReference type="ARBA" id="ARBA00004496"/>
    </source>
</evidence>
<dbReference type="Gene3D" id="1.10.150.870">
    <property type="match status" value="1"/>
</dbReference>
<proteinExistence type="inferred from homology"/>
<evidence type="ECO:0000259" key="14">
    <source>
        <dbReference type="SMART" id="SM00481"/>
    </source>
</evidence>
<dbReference type="GO" id="GO:0003676">
    <property type="term" value="F:nucleic acid binding"/>
    <property type="evidence" value="ECO:0007669"/>
    <property type="project" value="InterPro"/>
</dbReference>
<keyword evidence="6 13" id="KW-0808">Transferase</keyword>
<comment type="catalytic activity">
    <reaction evidence="12 13">
        <text>DNA(n) + a 2'-deoxyribonucleoside 5'-triphosphate = DNA(n+1) + diphosphate</text>
        <dbReference type="Rhea" id="RHEA:22508"/>
        <dbReference type="Rhea" id="RHEA-COMP:17339"/>
        <dbReference type="Rhea" id="RHEA-COMP:17340"/>
        <dbReference type="ChEBI" id="CHEBI:33019"/>
        <dbReference type="ChEBI" id="CHEBI:61560"/>
        <dbReference type="ChEBI" id="CHEBI:173112"/>
        <dbReference type="EC" id="2.7.7.7"/>
    </reaction>
</comment>
<dbReference type="InterPro" id="IPR023073">
    <property type="entry name" value="DnaE2"/>
</dbReference>
<comment type="subcellular location">
    <subcellularLocation>
        <location evidence="1 13">Cytoplasm</location>
    </subcellularLocation>
</comment>
<evidence type="ECO:0000256" key="8">
    <source>
        <dbReference type="ARBA" id="ARBA00022705"/>
    </source>
</evidence>
<dbReference type="InterPro" id="IPR011708">
    <property type="entry name" value="DNA_pol3_alpha_NTPase_dom"/>
</dbReference>
<dbReference type="GO" id="GO:0003887">
    <property type="term" value="F:DNA-directed DNA polymerase activity"/>
    <property type="evidence" value="ECO:0007669"/>
    <property type="project" value="UniProtKB-UniRule"/>
</dbReference>
<dbReference type="InterPro" id="IPR029460">
    <property type="entry name" value="DNAPol_HHH"/>
</dbReference>
<dbReference type="GO" id="GO:0008408">
    <property type="term" value="F:3'-5' exonuclease activity"/>
    <property type="evidence" value="ECO:0007669"/>
    <property type="project" value="InterPro"/>
</dbReference>
<sequence>MYAELHARSNFSFLSGASHPRELVARATALGYRAMALTDECSLAGVVRAHDEARKQGLHLIIGSELRCVSGLTLIALARTRHGYGALSRLITCARRAAGKGSYRLDESMLVGALPECSLIWLPAEDPEAARLQGAWLRQTFETHVWIGVERLCTGRDTVRRHTLRQLSRRFAMPCVACGGVLMHVPERKPLHDVLTAIRLIKPVQECGYALEASAERHLRSISRLQKLYPPDLLAESIRIAEECTFSLDELRYEYPREIVPEGHTPTTWLRELTEQGLRERWPRQVPGKVRGLVEHELAVIAGLRYEPFFLTVYDLVREARERNILCQGRGSAANSTVCFCLGITAVDPSRQEMLFERFISRERLEPPDIDVDFEHERREEIIQYMYEKYGRHRAGLAATVVTYRRRQALRDVGKALGFDTTQIERLIMTLSRRSAREDVRQQLRAAGFDADSPLVRRLLLFAQELCGFPRHLSQHVGGFVIAAERLDSLVPIENAGMANRTVIQWDKDDLESLGLLKVDVLGLGILTAIRKTLTAYNARRGTRLTFSAIPAEDPATYEMIRQADTIGVFQIESRAQISMLPRLKPRCFYDLVIEVAIVRPGPIQGDMVHPYLRRRAGLEPVDYLNETIRGVLERTLGVPIFQEQVMRLAVLAAGFTPGEADQLRRAMAAWKRSGDLGGFRRKLLEGLRERGYPREFAERLYRQIQGFGDYGFPESHAVSFALIAYATSWLKRHAPAEYTAALLNSQPMGFYSPARLVRDARSHGVCVHPVDVMLSDWDCTLEGSDPDAAELRLGLRLVEGLSRRGAERLVRTRQIRVFRDLQDLVLRAQLNRADLESLAAADALVTLAGSRHHASWALAGVDVGLPLIENAPIPEATPLLPIPTEGQNIAADYRSLGLTLRRHPVALLRDRLLERGVLSAEQLTTTPGGHPVRHAGIVTVRQSPATANDTTFMTLEDETGEVNVIVWPSIARKYRTAFLSAQLLEVHGELQRDGGVMHLIAGSLHDRSRWLGRLRIKSRDFR</sequence>
<dbReference type="EMBL" id="CP011971">
    <property type="protein sequence ID" value="AMN46540.1"/>
    <property type="molecule type" value="Genomic_DNA"/>
</dbReference>
<dbReference type="PATRIC" id="fig|465721.4.peg.1147"/>
<dbReference type="InterPro" id="IPR003141">
    <property type="entry name" value="Pol/His_phosphatase_N"/>
</dbReference>
<keyword evidence="7 13" id="KW-0548">Nucleotidyltransferase</keyword>
<dbReference type="CDD" id="cd04485">
    <property type="entry name" value="DnaE_OBF"/>
    <property type="match status" value="1"/>
</dbReference>
<keyword evidence="5 13" id="KW-0963">Cytoplasm</keyword>
<dbReference type="InterPro" id="IPR016195">
    <property type="entry name" value="Pol/histidinol_Pase-like"/>
</dbReference>
<reference evidence="15 16" key="1">
    <citation type="submission" date="2015-06" db="EMBL/GenBank/DDBJ databases">
        <title>A Comprehensive Approach to Explore the Metabolic and Phylogenetic Diversity of Bacterial Steroid Degradation in the Environment: Testosterone as an Example.</title>
        <authorList>
            <person name="Yang F.-C."/>
            <person name="Chen Y.-L."/>
            <person name="Yu C.-P."/>
            <person name="Tang S.-L."/>
            <person name="Wang P.-H."/>
            <person name="Ismail W."/>
            <person name="Wang C.-H."/>
            <person name="Yang C.-Y."/>
            <person name="Chiang Y.-R."/>
        </authorList>
    </citation>
    <scope>NUCLEOTIDE SEQUENCE [LARGE SCALE GENOMIC DNA]</scope>
    <source>
        <strain evidence="15 16">DSM 18526</strain>
    </source>
</reference>
<evidence type="ECO:0000256" key="13">
    <source>
        <dbReference type="HAMAP-Rule" id="MF_01902"/>
    </source>
</evidence>
<evidence type="ECO:0000256" key="7">
    <source>
        <dbReference type="ARBA" id="ARBA00022695"/>
    </source>
</evidence>
<dbReference type="PANTHER" id="PTHR32294:SF4">
    <property type="entry name" value="ERROR-PRONE DNA POLYMERASE"/>
    <property type="match status" value="1"/>
</dbReference>
<dbReference type="CDD" id="cd07434">
    <property type="entry name" value="PHP_PolIIIA_DnaE2"/>
    <property type="match status" value="1"/>
</dbReference>
<evidence type="ECO:0000256" key="10">
    <source>
        <dbReference type="ARBA" id="ARBA00022932"/>
    </source>
</evidence>
<evidence type="ECO:0000256" key="6">
    <source>
        <dbReference type="ARBA" id="ARBA00022679"/>
    </source>
</evidence>
<dbReference type="STRING" id="465721.ACG33_05395"/>
<evidence type="ECO:0000256" key="12">
    <source>
        <dbReference type="ARBA" id="ARBA00049244"/>
    </source>
</evidence>
<dbReference type="NCBIfam" id="TIGR00594">
    <property type="entry name" value="polc"/>
    <property type="match status" value="1"/>
</dbReference>
<dbReference type="GO" id="GO:0005737">
    <property type="term" value="C:cytoplasm"/>
    <property type="evidence" value="ECO:0007669"/>
    <property type="project" value="UniProtKB-SubCell"/>
</dbReference>
<accession>A0A127FAC0</accession>
<dbReference type="GO" id="GO:0006260">
    <property type="term" value="P:DNA replication"/>
    <property type="evidence" value="ECO:0007669"/>
    <property type="project" value="UniProtKB-KW"/>
</dbReference>
<comment type="function">
    <text evidence="13">DNA polymerase involved in damage-induced mutagenesis and translesion synthesis (TLS). It is not the major replicative DNA polymerase.</text>
</comment>
<name>A0A127FAC0_STEDE</name>
<keyword evidence="9 13" id="KW-0227">DNA damage</keyword>
<keyword evidence="8 13" id="KW-0235">DNA replication</keyword>
<gene>
    <name evidence="13" type="primary">dnaE2</name>
    <name evidence="15" type="ORF">ACG33_05395</name>
</gene>
<dbReference type="InterPro" id="IPR004013">
    <property type="entry name" value="PHP_dom"/>
</dbReference>
<keyword evidence="11 13" id="KW-0234">DNA repair</keyword>
<dbReference type="Pfam" id="PF07733">
    <property type="entry name" value="DNA_pol3_alpha"/>
    <property type="match status" value="1"/>
</dbReference>
<evidence type="ECO:0000313" key="15">
    <source>
        <dbReference type="EMBL" id="AMN46540.1"/>
    </source>
</evidence>
<keyword evidence="16" id="KW-1185">Reference proteome</keyword>